<comment type="caution">
    <text evidence="3">The sequence shown here is derived from an EMBL/GenBank/DDBJ whole genome shotgun (WGS) entry which is preliminary data.</text>
</comment>
<keyword evidence="4" id="KW-1185">Reference proteome</keyword>
<dbReference type="AlphaFoldDB" id="A0AAV2S525"/>
<organism evidence="3 4">
    <name type="scientific">Meganyctiphanes norvegica</name>
    <name type="common">Northern krill</name>
    <name type="synonym">Thysanopoda norvegica</name>
    <dbReference type="NCBI Taxonomy" id="48144"/>
    <lineage>
        <taxon>Eukaryota</taxon>
        <taxon>Metazoa</taxon>
        <taxon>Ecdysozoa</taxon>
        <taxon>Arthropoda</taxon>
        <taxon>Crustacea</taxon>
        <taxon>Multicrustacea</taxon>
        <taxon>Malacostraca</taxon>
        <taxon>Eumalacostraca</taxon>
        <taxon>Eucarida</taxon>
        <taxon>Euphausiacea</taxon>
        <taxon>Euphausiidae</taxon>
        <taxon>Meganyctiphanes</taxon>
    </lineage>
</organism>
<evidence type="ECO:0000313" key="3">
    <source>
        <dbReference type="EMBL" id="CAL4157320.1"/>
    </source>
</evidence>
<keyword evidence="2" id="KW-0812">Transmembrane</keyword>
<feature type="non-terminal residue" evidence="3">
    <location>
        <position position="127"/>
    </location>
</feature>
<reference evidence="3 4" key="1">
    <citation type="submission" date="2024-05" db="EMBL/GenBank/DDBJ databases">
        <authorList>
            <person name="Wallberg A."/>
        </authorList>
    </citation>
    <scope>NUCLEOTIDE SEQUENCE [LARGE SCALE GENOMIC DNA]</scope>
</reference>
<protein>
    <submittedName>
        <fullName evidence="3">Uncharacterized protein</fullName>
    </submittedName>
</protein>
<evidence type="ECO:0000256" key="1">
    <source>
        <dbReference type="SAM" id="MobiDB-lite"/>
    </source>
</evidence>
<dbReference type="Proteomes" id="UP001497623">
    <property type="component" value="Unassembled WGS sequence"/>
</dbReference>
<evidence type="ECO:0000313" key="4">
    <source>
        <dbReference type="Proteomes" id="UP001497623"/>
    </source>
</evidence>
<accession>A0AAV2S525</accession>
<evidence type="ECO:0000256" key="2">
    <source>
        <dbReference type="SAM" id="Phobius"/>
    </source>
</evidence>
<feature type="transmembrane region" description="Helical" evidence="2">
    <location>
        <begin position="31"/>
        <end position="49"/>
    </location>
</feature>
<feature type="transmembrane region" description="Helical" evidence="2">
    <location>
        <begin position="108"/>
        <end position="126"/>
    </location>
</feature>
<dbReference type="EMBL" id="CAXKWB010041995">
    <property type="protein sequence ID" value="CAL4157320.1"/>
    <property type="molecule type" value="Genomic_DNA"/>
</dbReference>
<feature type="transmembrane region" description="Helical" evidence="2">
    <location>
        <begin position="61"/>
        <end position="79"/>
    </location>
</feature>
<keyword evidence="2" id="KW-0472">Membrane</keyword>
<feature type="compositionally biased region" description="Polar residues" evidence="1">
    <location>
        <begin position="1"/>
        <end position="14"/>
    </location>
</feature>
<sequence>MSDSTDAIAQNGTSNHEEIKKPRDKLTIDEAALIVSLLGLLCLLTGNCCIRELSYIWSPDWMLCILGNWFAGWMAARLIHDAALSMFNIANDDVWFPPLKKLNKENQAFVKIFGMGSASFIFCFLTW</sequence>
<proteinExistence type="predicted"/>
<name>A0AAV2S525_MEGNR</name>
<feature type="region of interest" description="Disordered" evidence="1">
    <location>
        <begin position="1"/>
        <end position="20"/>
    </location>
</feature>
<keyword evidence="2" id="KW-1133">Transmembrane helix</keyword>
<gene>
    <name evidence="3" type="ORF">MNOR_LOCUS31859</name>
</gene>